<dbReference type="InterPro" id="IPR051213">
    <property type="entry name" value="START_lipid_transfer"/>
</dbReference>
<dbReference type="Pfam" id="PF01852">
    <property type="entry name" value="START"/>
    <property type="match status" value="1"/>
</dbReference>
<dbReference type="CDD" id="cd08876">
    <property type="entry name" value="START_1"/>
    <property type="match status" value="1"/>
</dbReference>
<protein>
    <submittedName>
        <fullName evidence="3">START domain-containing protein</fullName>
    </submittedName>
</protein>
<name>A0ABR9XJJ9_9SPHI</name>
<comment type="caution">
    <text evidence="3">The sequence shown here is derived from an EMBL/GenBank/DDBJ whole genome shotgun (WGS) entry which is preliminary data.</text>
</comment>
<sequence>MYRILLFSLLCCGLHASAQHNWKLDSETDGIKVYSAPVVESKVKALKVECDYNATLSQLIAVLLDVKTCTEWVYSTKSCTLLKRVSPSELYYYSEINIPWPAQNRDFVAHLTVTQNPETKVVYMDGPAIPGMVPVKKGIVRIDHSIGKWVITPVGEKRVHVSYTLQVDPGGAIPAWLVNMFAAEGPTQSFKKLKLQLQKPAYKDVELSFIKD</sequence>
<feature type="domain" description="START" evidence="2">
    <location>
        <begin position="22"/>
        <end position="202"/>
    </location>
</feature>
<dbReference type="PANTHER" id="PTHR19308:SF14">
    <property type="entry name" value="START DOMAIN-CONTAINING PROTEIN"/>
    <property type="match status" value="1"/>
</dbReference>
<dbReference type="PIRSF" id="PIRSF039033">
    <property type="entry name" value="START_dom"/>
    <property type="match status" value="1"/>
</dbReference>
<gene>
    <name evidence="3" type="ORF">IRJ18_14435</name>
</gene>
<dbReference type="PROSITE" id="PS50848">
    <property type="entry name" value="START"/>
    <property type="match status" value="1"/>
</dbReference>
<reference evidence="3 4" key="1">
    <citation type="submission" date="2020-10" db="EMBL/GenBank/DDBJ databases">
        <title>Mucilaginibacter mali sp. nov., isolated from rhizosphere soil of apple orchard.</title>
        <authorList>
            <person name="Lee J.-S."/>
            <person name="Kim H.S."/>
            <person name="Kim J.-S."/>
        </authorList>
    </citation>
    <scope>NUCLEOTIDE SEQUENCE [LARGE SCALE GENOMIC DNA]</scope>
    <source>
        <strain evidence="3 4">KCTC 23157</strain>
    </source>
</reference>
<feature type="chain" id="PRO_5047092387" evidence="1">
    <location>
        <begin position="19"/>
        <end position="212"/>
    </location>
</feature>
<evidence type="ECO:0000313" key="4">
    <source>
        <dbReference type="Proteomes" id="UP000632774"/>
    </source>
</evidence>
<keyword evidence="1" id="KW-0732">Signal</keyword>
<accession>A0ABR9XJJ9</accession>
<proteinExistence type="predicted"/>
<dbReference type="SUPFAM" id="SSF55961">
    <property type="entry name" value="Bet v1-like"/>
    <property type="match status" value="1"/>
</dbReference>
<evidence type="ECO:0000259" key="2">
    <source>
        <dbReference type="PROSITE" id="PS50848"/>
    </source>
</evidence>
<dbReference type="Gene3D" id="3.30.530.20">
    <property type="match status" value="1"/>
</dbReference>
<dbReference type="InterPro" id="IPR002913">
    <property type="entry name" value="START_lipid-bd_dom"/>
</dbReference>
<dbReference type="Proteomes" id="UP000632774">
    <property type="component" value="Unassembled WGS sequence"/>
</dbReference>
<evidence type="ECO:0000313" key="3">
    <source>
        <dbReference type="EMBL" id="MBE9667568.1"/>
    </source>
</evidence>
<dbReference type="InterPro" id="IPR023393">
    <property type="entry name" value="START-like_dom_sf"/>
</dbReference>
<feature type="signal peptide" evidence="1">
    <location>
        <begin position="1"/>
        <end position="18"/>
    </location>
</feature>
<dbReference type="InterPro" id="IPR028347">
    <property type="entry name" value="START_dom_prot"/>
</dbReference>
<keyword evidence="4" id="KW-1185">Reference proteome</keyword>
<dbReference type="PANTHER" id="PTHR19308">
    <property type="entry name" value="PHOSPHATIDYLCHOLINE TRANSFER PROTEIN"/>
    <property type="match status" value="1"/>
</dbReference>
<organism evidence="3 4">
    <name type="scientific">Mucilaginibacter boryungensis</name>
    <dbReference type="NCBI Taxonomy" id="768480"/>
    <lineage>
        <taxon>Bacteria</taxon>
        <taxon>Pseudomonadati</taxon>
        <taxon>Bacteroidota</taxon>
        <taxon>Sphingobacteriia</taxon>
        <taxon>Sphingobacteriales</taxon>
        <taxon>Sphingobacteriaceae</taxon>
        <taxon>Mucilaginibacter</taxon>
    </lineage>
</organism>
<evidence type="ECO:0000256" key="1">
    <source>
        <dbReference type="SAM" id="SignalP"/>
    </source>
</evidence>
<dbReference type="RefSeq" id="WP_194107025.1">
    <property type="nucleotide sequence ID" value="NZ_JADFFM010000002.1"/>
</dbReference>
<dbReference type="EMBL" id="JADFFM010000002">
    <property type="protein sequence ID" value="MBE9667568.1"/>
    <property type="molecule type" value="Genomic_DNA"/>
</dbReference>